<evidence type="ECO:0000313" key="4">
    <source>
        <dbReference type="Proteomes" id="UP000236291"/>
    </source>
</evidence>
<name>A0A2K3KBY7_TRIPR</name>
<dbReference type="InterPro" id="IPR036317">
    <property type="entry name" value="Cullin_homology_sf"/>
</dbReference>
<feature type="non-terminal residue" evidence="3">
    <location>
        <position position="1"/>
    </location>
</feature>
<dbReference type="Pfam" id="PF26557">
    <property type="entry name" value="Cullin_AB"/>
    <property type="match status" value="1"/>
</dbReference>
<dbReference type="PANTHER" id="PTHR11932">
    <property type="entry name" value="CULLIN"/>
    <property type="match status" value="1"/>
</dbReference>
<dbReference type="ExpressionAtlas" id="A0A2K3KBY7">
    <property type="expression patterns" value="baseline"/>
</dbReference>
<dbReference type="Pfam" id="PF10557">
    <property type="entry name" value="Cullin_Nedd8"/>
    <property type="match status" value="1"/>
</dbReference>
<dbReference type="SUPFAM" id="SSF46785">
    <property type="entry name" value="Winged helix' DNA-binding domain"/>
    <property type="match status" value="1"/>
</dbReference>
<evidence type="ECO:0000259" key="2">
    <source>
        <dbReference type="PROSITE" id="PS50069"/>
    </source>
</evidence>
<dbReference type="InterPro" id="IPR016158">
    <property type="entry name" value="Cullin_homology"/>
</dbReference>
<dbReference type="InterPro" id="IPR045093">
    <property type="entry name" value="Cullin"/>
</dbReference>
<dbReference type="PROSITE" id="PS50069">
    <property type="entry name" value="CULLIN_2"/>
    <property type="match status" value="1"/>
</dbReference>
<dbReference type="InterPro" id="IPR019559">
    <property type="entry name" value="Cullin_neddylation_domain"/>
</dbReference>
<dbReference type="SUPFAM" id="SSF75632">
    <property type="entry name" value="Cullin homology domain"/>
    <property type="match status" value="1"/>
</dbReference>
<dbReference type="FunFam" id="1.10.10.10:FF:000503">
    <property type="entry name" value="Cullin-1"/>
    <property type="match status" value="1"/>
</dbReference>
<organism evidence="3 4">
    <name type="scientific">Trifolium pratense</name>
    <name type="common">Red clover</name>
    <dbReference type="NCBI Taxonomy" id="57577"/>
    <lineage>
        <taxon>Eukaryota</taxon>
        <taxon>Viridiplantae</taxon>
        <taxon>Streptophyta</taxon>
        <taxon>Embryophyta</taxon>
        <taxon>Tracheophyta</taxon>
        <taxon>Spermatophyta</taxon>
        <taxon>Magnoliopsida</taxon>
        <taxon>eudicotyledons</taxon>
        <taxon>Gunneridae</taxon>
        <taxon>Pentapetalae</taxon>
        <taxon>rosids</taxon>
        <taxon>fabids</taxon>
        <taxon>Fabales</taxon>
        <taxon>Fabaceae</taxon>
        <taxon>Papilionoideae</taxon>
        <taxon>50 kb inversion clade</taxon>
        <taxon>NPAAA clade</taxon>
        <taxon>Hologalegina</taxon>
        <taxon>IRL clade</taxon>
        <taxon>Trifolieae</taxon>
        <taxon>Trifolium</taxon>
    </lineage>
</organism>
<dbReference type="InterPro" id="IPR036388">
    <property type="entry name" value="WH-like_DNA-bd_sf"/>
</dbReference>
<dbReference type="STRING" id="57577.A0A2K3KBY7"/>
<evidence type="ECO:0000256" key="1">
    <source>
        <dbReference type="PROSITE-ProRule" id="PRU00330"/>
    </source>
</evidence>
<dbReference type="GO" id="GO:0031625">
    <property type="term" value="F:ubiquitin protein ligase binding"/>
    <property type="evidence" value="ECO:0007669"/>
    <property type="project" value="InterPro"/>
</dbReference>
<dbReference type="SMART" id="SM00884">
    <property type="entry name" value="Cullin_Nedd8"/>
    <property type="match status" value="1"/>
</dbReference>
<dbReference type="EMBL" id="ASHM01091440">
    <property type="protein sequence ID" value="PNX63794.1"/>
    <property type="molecule type" value="Genomic_DNA"/>
</dbReference>
<dbReference type="GO" id="GO:0006511">
    <property type="term" value="P:ubiquitin-dependent protein catabolic process"/>
    <property type="evidence" value="ECO:0007669"/>
    <property type="project" value="InterPro"/>
</dbReference>
<dbReference type="Gene3D" id="1.10.10.10">
    <property type="entry name" value="Winged helix-like DNA-binding domain superfamily/Winged helix DNA-binding domain"/>
    <property type="match status" value="1"/>
</dbReference>
<evidence type="ECO:0000313" key="3">
    <source>
        <dbReference type="EMBL" id="PNX63794.1"/>
    </source>
</evidence>
<dbReference type="Gene3D" id="3.30.230.130">
    <property type="entry name" value="Cullin, Chain C, Domain 2"/>
    <property type="match status" value="1"/>
</dbReference>
<dbReference type="InterPro" id="IPR059120">
    <property type="entry name" value="Cullin-like_AB"/>
</dbReference>
<reference evidence="3 4" key="1">
    <citation type="journal article" date="2014" name="Am. J. Bot.">
        <title>Genome assembly and annotation for red clover (Trifolium pratense; Fabaceae).</title>
        <authorList>
            <person name="Istvanek J."/>
            <person name="Jaros M."/>
            <person name="Krenek A."/>
            <person name="Repkova J."/>
        </authorList>
    </citation>
    <scope>NUCLEOTIDE SEQUENCE [LARGE SCALE GENOMIC DNA]</scope>
    <source>
        <strain evidence="4">cv. Tatra</strain>
        <tissue evidence="3">Young leaves</tissue>
    </source>
</reference>
<comment type="caution">
    <text evidence="3">The sequence shown here is derived from an EMBL/GenBank/DDBJ whole genome shotgun (WGS) entry which is preliminary data.</text>
</comment>
<dbReference type="AlphaFoldDB" id="A0A2K3KBY7"/>
<dbReference type="Proteomes" id="UP000236291">
    <property type="component" value="Unassembled WGS sequence"/>
</dbReference>
<protein>
    <submittedName>
        <fullName evidence="3">Cullin-1-like protein</fullName>
    </submittedName>
</protein>
<reference evidence="3 4" key="2">
    <citation type="journal article" date="2017" name="Front. Plant Sci.">
        <title>Gene Classification and Mining of Molecular Markers Useful in Red Clover (Trifolium pratense) Breeding.</title>
        <authorList>
            <person name="Istvanek J."/>
            <person name="Dluhosova J."/>
            <person name="Dluhos P."/>
            <person name="Patkova L."/>
            <person name="Nedelnik J."/>
            <person name="Repkova J."/>
        </authorList>
    </citation>
    <scope>NUCLEOTIDE SEQUENCE [LARGE SCALE GENOMIC DNA]</scope>
    <source>
        <strain evidence="4">cv. Tatra</strain>
        <tissue evidence="3">Young leaves</tissue>
    </source>
</reference>
<dbReference type="InterPro" id="IPR036390">
    <property type="entry name" value="WH_DNA-bd_sf"/>
</dbReference>
<gene>
    <name evidence="3" type="ORF">L195_g053691</name>
</gene>
<feature type="domain" description="Cullin family profile" evidence="2">
    <location>
        <begin position="1"/>
        <end position="37"/>
    </location>
</feature>
<accession>A0A2K3KBY7</accession>
<comment type="similarity">
    <text evidence="1">Belongs to the cullin family.</text>
</comment>
<proteinExistence type="inferred from homology"/>
<sequence>AAALLLFNNADKLSYSEIMTQLNLNNEDLVRLLHSLSCAKYKILLKEPNTKTISPKDSFEFNSKFTDKMRRIKIPLPPVDERKKVIEDVHTDRRIAIDAAIVRIMKSRKVLGHQQLVSECVEQLGRMFKPDIKAIKKRIEDLISRDYLERDQDNPNTFKYLA</sequence>